<proteinExistence type="predicted"/>
<dbReference type="PANTHER" id="PTHR47526:SF4">
    <property type="entry name" value="SWIM-TYPE DOMAIN-CONTAINING PROTEIN"/>
    <property type="match status" value="1"/>
</dbReference>
<protein>
    <submittedName>
        <fullName evidence="1">Uncharacterized protein</fullName>
    </submittedName>
</protein>
<feature type="non-terminal residue" evidence="1">
    <location>
        <position position="113"/>
    </location>
</feature>
<dbReference type="Proteomes" id="UP001208570">
    <property type="component" value="Unassembled WGS sequence"/>
</dbReference>
<evidence type="ECO:0000313" key="1">
    <source>
        <dbReference type="EMBL" id="KAK2138221.1"/>
    </source>
</evidence>
<keyword evidence="2" id="KW-1185">Reference proteome</keyword>
<dbReference type="PANTHER" id="PTHR47526">
    <property type="entry name" value="ATP-DEPENDENT DNA HELICASE"/>
    <property type="match status" value="1"/>
</dbReference>
<dbReference type="AlphaFoldDB" id="A0AAD9MNI2"/>
<sequence length="113" mass="13203">MEKIAFVGKQDPYQIEQVRWRSDPKLFPALTYVDLVNYLIFNPSPFYALKNVENNKSLEAYDRFVCGWVIGVYVYICDEGDLPIHVVRARVMHSQRMNAIPLFPWIIIHEAGN</sequence>
<accession>A0AAD9MNI2</accession>
<organism evidence="1 2">
    <name type="scientific">Paralvinella palmiformis</name>
    <dbReference type="NCBI Taxonomy" id="53620"/>
    <lineage>
        <taxon>Eukaryota</taxon>
        <taxon>Metazoa</taxon>
        <taxon>Spiralia</taxon>
        <taxon>Lophotrochozoa</taxon>
        <taxon>Annelida</taxon>
        <taxon>Polychaeta</taxon>
        <taxon>Sedentaria</taxon>
        <taxon>Canalipalpata</taxon>
        <taxon>Terebellida</taxon>
        <taxon>Terebelliformia</taxon>
        <taxon>Alvinellidae</taxon>
        <taxon>Paralvinella</taxon>
    </lineage>
</organism>
<name>A0AAD9MNI2_9ANNE</name>
<gene>
    <name evidence="1" type="ORF">LSH36_3529g00002</name>
</gene>
<evidence type="ECO:0000313" key="2">
    <source>
        <dbReference type="Proteomes" id="UP001208570"/>
    </source>
</evidence>
<comment type="caution">
    <text evidence="1">The sequence shown here is derived from an EMBL/GenBank/DDBJ whole genome shotgun (WGS) entry which is preliminary data.</text>
</comment>
<reference evidence="1" key="1">
    <citation type="journal article" date="2023" name="Mol. Biol. Evol.">
        <title>Third-Generation Sequencing Reveals the Adaptive Role of the Epigenome in Three Deep-Sea Polychaetes.</title>
        <authorList>
            <person name="Perez M."/>
            <person name="Aroh O."/>
            <person name="Sun Y."/>
            <person name="Lan Y."/>
            <person name="Juniper S.K."/>
            <person name="Young C.R."/>
            <person name="Angers B."/>
            <person name="Qian P.Y."/>
        </authorList>
    </citation>
    <scope>NUCLEOTIDE SEQUENCE</scope>
    <source>
        <strain evidence="1">P08H-3</strain>
    </source>
</reference>
<dbReference type="EMBL" id="JAODUP010003522">
    <property type="protein sequence ID" value="KAK2138221.1"/>
    <property type="molecule type" value="Genomic_DNA"/>
</dbReference>